<keyword evidence="2" id="KW-0012">Acyltransferase</keyword>
<keyword evidence="6" id="KW-1185">Reference proteome</keyword>
<proteinExistence type="inferred from homology"/>
<organism evidence="5 6">
    <name type="scientific">Kitasatospora cathayae</name>
    <dbReference type="NCBI Taxonomy" id="3004092"/>
    <lineage>
        <taxon>Bacteria</taxon>
        <taxon>Bacillati</taxon>
        <taxon>Actinomycetota</taxon>
        <taxon>Actinomycetes</taxon>
        <taxon>Kitasatosporales</taxon>
        <taxon>Streptomycetaceae</taxon>
        <taxon>Kitasatospora</taxon>
    </lineage>
</organism>
<feature type="domain" description="N-acetyltransferase" evidence="4">
    <location>
        <begin position="2"/>
        <end position="160"/>
    </location>
</feature>
<dbReference type="Gene3D" id="3.40.630.30">
    <property type="match status" value="1"/>
</dbReference>
<comment type="similarity">
    <text evidence="3">Belongs to the acetyltransferase family. RimJ subfamily.</text>
</comment>
<dbReference type="SUPFAM" id="SSF55729">
    <property type="entry name" value="Acyl-CoA N-acyltransferases (Nat)"/>
    <property type="match status" value="1"/>
</dbReference>
<dbReference type="PROSITE" id="PS51186">
    <property type="entry name" value="GNAT"/>
    <property type="match status" value="1"/>
</dbReference>
<dbReference type="Pfam" id="PF13302">
    <property type="entry name" value="Acetyltransf_3"/>
    <property type="match status" value="1"/>
</dbReference>
<dbReference type="PANTHER" id="PTHR43792">
    <property type="entry name" value="GNAT FAMILY, PUTATIVE (AFU_ORTHOLOGUE AFUA_3G00765)-RELATED-RELATED"/>
    <property type="match status" value="1"/>
</dbReference>
<dbReference type="InterPro" id="IPR051531">
    <property type="entry name" value="N-acetyltransferase"/>
</dbReference>
<accession>A0ABY7Q3B5</accession>
<keyword evidence="1" id="KW-0808">Transferase</keyword>
<evidence type="ECO:0000256" key="3">
    <source>
        <dbReference type="ARBA" id="ARBA00038502"/>
    </source>
</evidence>
<evidence type="ECO:0000259" key="4">
    <source>
        <dbReference type="PROSITE" id="PS51186"/>
    </source>
</evidence>
<dbReference type="RefSeq" id="WP_270144395.1">
    <property type="nucleotide sequence ID" value="NZ_CP115450.1"/>
</dbReference>
<dbReference type="Proteomes" id="UP001212821">
    <property type="component" value="Chromosome"/>
</dbReference>
<gene>
    <name evidence="5" type="ORF">O1G21_15905</name>
</gene>
<evidence type="ECO:0000313" key="5">
    <source>
        <dbReference type="EMBL" id="WBP87180.1"/>
    </source>
</evidence>
<reference evidence="6" key="1">
    <citation type="submission" date="2022-12" db="EMBL/GenBank/DDBJ databases">
        <authorList>
            <person name="Mo P."/>
        </authorList>
    </citation>
    <scope>NUCLEOTIDE SEQUENCE [LARGE SCALE GENOMIC DNA]</scope>
    <source>
        <strain evidence="6">HUAS 3-15</strain>
    </source>
</reference>
<evidence type="ECO:0000256" key="1">
    <source>
        <dbReference type="ARBA" id="ARBA00022679"/>
    </source>
</evidence>
<dbReference type="EMBL" id="CP115450">
    <property type="protein sequence ID" value="WBP87180.1"/>
    <property type="molecule type" value="Genomic_DNA"/>
</dbReference>
<name>A0ABY7Q3B5_9ACTN</name>
<dbReference type="InterPro" id="IPR000182">
    <property type="entry name" value="GNAT_dom"/>
</dbReference>
<evidence type="ECO:0000256" key="2">
    <source>
        <dbReference type="ARBA" id="ARBA00023315"/>
    </source>
</evidence>
<protein>
    <submittedName>
        <fullName evidence="5">GNAT family N-acetyltransferase</fullName>
    </submittedName>
</protein>
<dbReference type="InterPro" id="IPR016181">
    <property type="entry name" value="Acyl_CoA_acyltransferase"/>
</dbReference>
<dbReference type="PANTHER" id="PTHR43792:SF8">
    <property type="entry name" value="[RIBOSOMAL PROTEIN US5]-ALANINE N-ACETYLTRANSFERASE"/>
    <property type="match status" value="1"/>
</dbReference>
<sequence>MLTLEPLRPDHADAVLAFELANRAWFARTVPDRGDAYFADFPARHAALLAEQAAGICRFHVILDPGGALIGRINLMDLVDGSAELGYRIAESAAGRGLAKAAVAQVRRLAAHSYGLRSLTAATTLDNPASQAVLTHNGFTVTGEFVLDGRPAVRYHRELDRAELT</sequence>
<evidence type="ECO:0000313" key="6">
    <source>
        <dbReference type="Proteomes" id="UP001212821"/>
    </source>
</evidence>